<dbReference type="InterPro" id="IPR000305">
    <property type="entry name" value="GIY-YIG_endonuc"/>
</dbReference>
<dbReference type="InterPro" id="IPR035901">
    <property type="entry name" value="GIY-YIG_endonuc_sf"/>
</dbReference>
<accession>A0AAN8JVX9</accession>
<dbReference type="Proteomes" id="UP001347796">
    <property type="component" value="Unassembled WGS sequence"/>
</dbReference>
<evidence type="ECO:0000313" key="2">
    <source>
        <dbReference type="EMBL" id="KAK6181863.1"/>
    </source>
</evidence>
<dbReference type="Pfam" id="PF01541">
    <property type="entry name" value="GIY-YIG"/>
    <property type="match status" value="1"/>
</dbReference>
<feature type="domain" description="GIY-YIG" evidence="1">
    <location>
        <begin position="7"/>
        <end position="84"/>
    </location>
</feature>
<dbReference type="AlphaFoldDB" id="A0AAN8JVX9"/>
<proteinExistence type="predicted"/>
<name>A0AAN8JVX9_PATCE</name>
<keyword evidence="3" id="KW-1185">Reference proteome</keyword>
<protein>
    <recommendedName>
        <fullName evidence="1">GIY-YIG domain-containing protein</fullName>
    </recommendedName>
</protein>
<gene>
    <name evidence="2" type="ORF">SNE40_009641</name>
</gene>
<evidence type="ECO:0000313" key="3">
    <source>
        <dbReference type="Proteomes" id="UP001347796"/>
    </source>
</evidence>
<comment type="caution">
    <text evidence="2">The sequence shown here is derived from an EMBL/GenBank/DDBJ whole genome shotgun (WGS) entry which is preliminary data.</text>
</comment>
<dbReference type="Gene3D" id="3.40.1440.10">
    <property type="entry name" value="GIY-YIG endonuclease"/>
    <property type="match status" value="1"/>
</dbReference>
<reference evidence="2 3" key="1">
    <citation type="submission" date="2024-01" db="EMBL/GenBank/DDBJ databases">
        <title>The genome of the rayed Mediterranean limpet Patella caerulea (Linnaeus, 1758).</title>
        <authorList>
            <person name="Anh-Thu Weber A."/>
            <person name="Halstead-Nussloch G."/>
        </authorList>
    </citation>
    <scope>NUCLEOTIDE SEQUENCE [LARGE SCALE GENOMIC DNA]</scope>
    <source>
        <strain evidence="2">AATW-2023a</strain>
        <tissue evidence="2">Whole specimen</tissue>
    </source>
</reference>
<dbReference type="SUPFAM" id="SSF82771">
    <property type="entry name" value="GIY-YIG endonuclease"/>
    <property type="match status" value="1"/>
</dbReference>
<evidence type="ECO:0000259" key="1">
    <source>
        <dbReference type="Pfam" id="PF01541"/>
    </source>
</evidence>
<sequence length="91" mass="10761">MNCKSKNVIYALLCETCGKFYVGHTEDPRKRVTLHREDMRHLRVSHHMAECNNGNSKTIPMYALFNTKRQQWEMKEKELIEILQPDLNANL</sequence>
<dbReference type="EMBL" id="JAZGQO010000007">
    <property type="protein sequence ID" value="KAK6181863.1"/>
    <property type="molecule type" value="Genomic_DNA"/>
</dbReference>
<organism evidence="2 3">
    <name type="scientific">Patella caerulea</name>
    <name type="common">Rayed Mediterranean limpet</name>
    <dbReference type="NCBI Taxonomy" id="87958"/>
    <lineage>
        <taxon>Eukaryota</taxon>
        <taxon>Metazoa</taxon>
        <taxon>Spiralia</taxon>
        <taxon>Lophotrochozoa</taxon>
        <taxon>Mollusca</taxon>
        <taxon>Gastropoda</taxon>
        <taxon>Patellogastropoda</taxon>
        <taxon>Patelloidea</taxon>
        <taxon>Patellidae</taxon>
        <taxon>Patella</taxon>
    </lineage>
</organism>